<organism evidence="3 4">
    <name type="scientific">Cryptosporidium hominis</name>
    <dbReference type="NCBI Taxonomy" id="237895"/>
    <lineage>
        <taxon>Eukaryota</taxon>
        <taxon>Sar</taxon>
        <taxon>Alveolata</taxon>
        <taxon>Apicomplexa</taxon>
        <taxon>Conoidasida</taxon>
        <taxon>Coccidia</taxon>
        <taxon>Eucoccidiorida</taxon>
        <taxon>Eimeriorina</taxon>
        <taxon>Cryptosporidiidae</taxon>
        <taxon>Cryptosporidium</taxon>
    </lineage>
</organism>
<sequence>MKIIIFLTIIIFIQVHFNLKFQNELGSIYVIDNFSFLTAASSLYSNRRGSNSRQTARRVGADSGLNSEFKRLCLIDINEQESVECTKEVLFEDVSCEKLEELLLEVNEEFGELEHNTEPLINLKVISVCLAQLKEIEGQSDPVGMANYKQFKRLMQSVNAVNKANENFLNFISKLETEMSIISSLISELSILLLKCIESILLELTKLSEIYQFIKDLKLMNKMVRNITRYLQSTFNKYCQERSLRTLEESILGLKSQLSKKQRTKSQSSTHSSITSTSTSTSTPRSRPTRPKSYMTQTLSSKKKRREKYSK</sequence>
<feature type="region of interest" description="Disordered" evidence="1">
    <location>
        <begin position="259"/>
        <end position="311"/>
    </location>
</feature>
<keyword evidence="4" id="KW-1185">Reference proteome</keyword>
<evidence type="ECO:0000256" key="2">
    <source>
        <dbReference type="SAM" id="SignalP"/>
    </source>
</evidence>
<reference evidence="3 4" key="2">
    <citation type="submission" date="2017-10" db="EMBL/GenBank/DDBJ databases">
        <title>Consistent, comparative and evidence-based genome annotation and re-annotation for the closely-related species, Cryptosporidium parvum, C. hominis and C. tyzzeri.</title>
        <authorList>
            <person name="Baptista R.P."/>
            <person name="Li Y."/>
            <person name="Sateriale A."/>
            <person name="Striepen B."/>
            <person name="Kissinger J.C."/>
        </authorList>
    </citation>
    <scope>NUCLEOTIDE SEQUENCE [LARGE SCALE GENOMIC DNA]</scope>
    <source>
        <strain evidence="3">30976</strain>
    </source>
</reference>
<name>A0ABX5BDS6_CRYHO</name>
<feature type="chain" id="PRO_5047387484" description="Signal peptide-containing protein" evidence="2">
    <location>
        <begin position="19"/>
        <end position="311"/>
    </location>
</feature>
<evidence type="ECO:0008006" key="5">
    <source>
        <dbReference type="Google" id="ProtNLM"/>
    </source>
</evidence>
<reference evidence="3 4" key="1">
    <citation type="submission" date="2014-11" db="EMBL/GenBank/DDBJ databases">
        <title>Comparative genomic analysis of Cryptosporidium hominis reveals occurrence of genetic recombination in virulent subtypes.</title>
        <authorList>
            <person name="Guo Y."/>
            <person name="Tang K."/>
            <person name="Frace M."/>
            <person name="Li N."/>
            <person name="Roellig D.M."/>
            <person name="Sammons S."/>
            <person name="Knipe K."/>
            <person name="Rowe L."/>
            <person name="Feng Y."/>
            <person name="Xiao L."/>
        </authorList>
    </citation>
    <scope>NUCLEOTIDE SEQUENCE [LARGE SCALE GENOMIC DNA]</scope>
    <source>
        <strain evidence="3">30976</strain>
    </source>
</reference>
<dbReference type="Proteomes" id="UP001429100">
    <property type="component" value="Unassembled WGS sequence"/>
</dbReference>
<dbReference type="EMBL" id="JTAI01000020">
    <property type="protein sequence ID" value="PPS96342.1"/>
    <property type="molecule type" value="Genomic_DNA"/>
</dbReference>
<comment type="caution">
    <text evidence="3">The sequence shown here is derived from an EMBL/GenBank/DDBJ whole genome shotgun (WGS) entry which is preliminary data.</text>
</comment>
<gene>
    <name evidence="3" type="ORF">GY17_00001841</name>
</gene>
<feature type="signal peptide" evidence="2">
    <location>
        <begin position="1"/>
        <end position="18"/>
    </location>
</feature>
<accession>A0ABX5BDS6</accession>
<keyword evidence="2" id="KW-0732">Signal</keyword>
<proteinExistence type="predicted"/>
<feature type="compositionally biased region" description="Low complexity" evidence="1">
    <location>
        <begin position="265"/>
        <end position="286"/>
    </location>
</feature>
<evidence type="ECO:0000313" key="3">
    <source>
        <dbReference type="EMBL" id="PPS96342.1"/>
    </source>
</evidence>
<evidence type="ECO:0000313" key="4">
    <source>
        <dbReference type="Proteomes" id="UP001429100"/>
    </source>
</evidence>
<evidence type="ECO:0000256" key="1">
    <source>
        <dbReference type="SAM" id="MobiDB-lite"/>
    </source>
</evidence>
<protein>
    <recommendedName>
        <fullName evidence="5">Signal peptide-containing protein</fullName>
    </recommendedName>
</protein>
<feature type="compositionally biased region" description="Basic residues" evidence="1">
    <location>
        <begin position="301"/>
        <end position="311"/>
    </location>
</feature>